<dbReference type="EMBL" id="BJXB01000039">
    <property type="protein sequence ID" value="GEM49653.1"/>
    <property type="molecule type" value="Genomic_DNA"/>
</dbReference>
<reference evidence="2 3" key="1">
    <citation type="submission" date="2019-07" db="EMBL/GenBank/DDBJ databases">
        <title>Whole genome shotgun sequence of Deinococcus cellulosilyticus NBRC 106333.</title>
        <authorList>
            <person name="Hosoyama A."/>
            <person name="Uohara A."/>
            <person name="Ohji S."/>
            <person name="Ichikawa N."/>
        </authorList>
    </citation>
    <scope>NUCLEOTIDE SEQUENCE [LARGE SCALE GENOMIC DNA]</scope>
    <source>
        <strain evidence="2 3">NBRC 106333</strain>
    </source>
</reference>
<dbReference type="Proteomes" id="UP000321306">
    <property type="component" value="Unassembled WGS sequence"/>
</dbReference>
<evidence type="ECO:0000256" key="1">
    <source>
        <dbReference type="SAM" id="MobiDB-lite"/>
    </source>
</evidence>
<accession>A0A511NA02</accession>
<proteinExistence type="predicted"/>
<sequence>MKIQQKTSKRSASMEEVYTVVNLLLAKPTVTYGQHGQVNYRYTRGRHGGRSTPVAEIRCRPHQPPQGFLYQ</sequence>
<evidence type="ECO:0000313" key="3">
    <source>
        <dbReference type="Proteomes" id="UP000321306"/>
    </source>
</evidence>
<comment type="caution">
    <text evidence="2">The sequence shown here is derived from an EMBL/GenBank/DDBJ whole genome shotgun (WGS) entry which is preliminary data.</text>
</comment>
<protein>
    <submittedName>
        <fullName evidence="2">Uncharacterized protein</fullName>
    </submittedName>
</protein>
<organism evidence="2 3">
    <name type="scientific">Deinococcus cellulosilyticus (strain DSM 18568 / NBRC 106333 / KACC 11606 / 5516J-15)</name>
    <dbReference type="NCBI Taxonomy" id="1223518"/>
    <lineage>
        <taxon>Bacteria</taxon>
        <taxon>Thermotogati</taxon>
        <taxon>Deinococcota</taxon>
        <taxon>Deinococci</taxon>
        <taxon>Deinococcales</taxon>
        <taxon>Deinococcaceae</taxon>
        <taxon>Deinococcus</taxon>
    </lineage>
</organism>
<dbReference type="RefSeq" id="WP_146890590.1">
    <property type="nucleotide sequence ID" value="NZ_BJXB01000039.1"/>
</dbReference>
<name>A0A511NA02_DEIC1</name>
<gene>
    <name evidence="2" type="ORF">DC3_52880</name>
</gene>
<keyword evidence="3" id="KW-1185">Reference proteome</keyword>
<feature type="region of interest" description="Disordered" evidence="1">
    <location>
        <begin position="42"/>
        <end position="71"/>
    </location>
</feature>
<evidence type="ECO:0000313" key="2">
    <source>
        <dbReference type="EMBL" id="GEM49653.1"/>
    </source>
</evidence>
<dbReference type="AlphaFoldDB" id="A0A511NA02"/>